<feature type="compositionally biased region" description="Polar residues" evidence="1">
    <location>
        <begin position="185"/>
        <end position="196"/>
    </location>
</feature>
<proteinExistence type="predicted"/>
<dbReference type="AlphaFoldDB" id="A0A8S3V1U7"/>
<dbReference type="PANTHER" id="PTHR33198:SF20">
    <property type="entry name" value="RETROTRANSPOSON GAG DOMAIN-CONTAINING PROTEIN"/>
    <property type="match status" value="1"/>
</dbReference>
<feature type="region of interest" description="Disordered" evidence="1">
    <location>
        <begin position="175"/>
        <end position="213"/>
    </location>
</feature>
<name>A0A8S3V1U7_MYTED</name>
<keyword evidence="3" id="KW-1185">Reference proteome</keyword>
<sequence length="321" mass="37308">MDYNLDTPSTLNWGAPDVYQEFQRFKQHVEFTFKGPLVKAEPADRAGWLGLWIGQQGREVYKTFVWQENEQDNPDIILGKLETYIRPRTNKRVARFKACQRKQTEGENFDNFVKDLRLLLMDCDYGNTEDILIDLIISGVKHSKVQERMLDKGSDLTIAKAIEIGQQFELSQKLTQNDSWRRNSTRQPPVNTQNNNKQDKRRQDTYHHDHQSKCGNCGTTHGNNRCPVKGTTCKYCKKPDHWLKVCRKRLRKINMIQEVDQNSCDSQDSGDELLYISTVKTETWRNSEDRWIVDVHIGDKALPVRIDTGAKCSIISQEITQ</sequence>
<feature type="compositionally biased region" description="Basic and acidic residues" evidence="1">
    <location>
        <begin position="197"/>
        <end position="212"/>
    </location>
</feature>
<evidence type="ECO:0000313" key="2">
    <source>
        <dbReference type="EMBL" id="CAG2248859.1"/>
    </source>
</evidence>
<evidence type="ECO:0000256" key="1">
    <source>
        <dbReference type="SAM" id="MobiDB-lite"/>
    </source>
</evidence>
<dbReference type="EMBL" id="CAJPWZ010002951">
    <property type="protein sequence ID" value="CAG2248859.1"/>
    <property type="molecule type" value="Genomic_DNA"/>
</dbReference>
<gene>
    <name evidence="2" type="ORF">MEDL_60721</name>
</gene>
<dbReference type="Proteomes" id="UP000683360">
    <property type="component" value="Unassembled WGS sequence"/>
</dbReference>
<protein>
    <submittedName>
        <fullName evidence="2">Uncharacterized protein</fullName>
    </submittedName>
</protein>
<accession>A0A8S3V1U7</accession>
<comment type="caution">
    <text evidence="2">The sequence shown here is derived from an EMBL/GenBank/DDBJ whole genome shotgun (WGS) entry which is preliminary data.</text>
</comment>
<reference evidence="2" key="1">
    <citation type="submission" date="2021-03" db="EMBL/GenBank/DDBJ databases">
        <authorList>
            <person name="Bekaert M."/>
        </authorList>
    </citation>
    <scope>NUCLEOTIDE SEQUENCE</scope>
</reference>
<dbReference type="PANTHER" id="PTHR33198">
    <property type="entry name" value="ANK_REP_REGION DOMAIN-CONTAINING PROTEIN-RELATED"/>
    <property type="match status" value="1"/>
</dbReference>
<evidence type="ECO:0000313" key="3">
    <source>
        <dbReference type="Proteomes" id="UP000683360"/>
    </source>
</evidence>
<dbReference type="OrthoDB" id="10063781at2759"/>
<organism evidence="2 3">
    <name type="scientific">Mytilus edulis</name>
    <name type="common">Blue mussel</name>
    <dbReference type="NCBI Taxonomy" id="6550"/>
    <lineage>
        <taxon>Eukaryota</taxon>
        <taxon>Metazoa</taxon>
        <taxon>Spiralia</taxon>
        <taxon>Lophotrochozoa</taxon>
        <taxon>Mollusca</taxon>
        <taxon>Bivalvia</taxon>
        <taxon>Autobranchia</taxon>
        <taxon>Pteriomorphia</taxon>
        <taxon>Mytilida</taxon>
        <taxon>Mytiloidea</taxon>
        <taxon>Mytilidae</taxon>
        <taxon>Mytilinae</taxon>
        <taxon>Mytilus</taxon>
    </lineage>
</organism>